<proteinExistence type="predicted"/>
<sequence length="85" mass="9324">MSDKNFTIILNQTTVRIEAEEEGRARYMVRMVKNGESGATRIGYLTGANQTWLAEPYSGTKQSFTATSAKEACTILAKMANSIQA</sequence>
<comment type="caution">
    <text evidence="1">The sequence shown here is derived from an EMBL/GenBank/DDBJ whole genome shotgun (WGS) entry which is preliminary data.</text>
</comment>
<protein>
    <submittedName>
        <fullName evidence="1">Uncharacterized protein</fullName>
    </submittedName>
</protein>
<organism evidence="1 2">
    <name type="scientific">Undibacterium oligocarboniphilum</name>
    <dbReference type="NCBI Taxonomy" id="666702"/>
    <lineage>
        <taxon>Bacteria</taxon>
        <taxon>Pseudomonadati</taxon>
        <taxon>Pseudomonadota</taxon>
        <taxon>Betaproteobacteria</taxon>
        <taxon>Burkholderiales</taxon>
        <taxon>Oxalobacteraceae</taxon>
        <taxon>Undibacterium</taxon>
    </lineage>
</organism>
<dbReference type="EMBL" id="JABXYJ010000014">
    <property type="protein sequence ID" value="NVO79383.1"/>
    <property type="molecule type" value="Genomic_DNA"/>
</dbReference>
<dbReference type="Proteomes" id="UP000588051">
    <property type="component" value="Unassembled WGS sequence"/>
</dbReference>
<gene>
    <name evidence="1" type="ORF">HV832_16310</name>
</gene>
<keyword evidence="2" id="KW-1185">Reference proteome</keyword>
<dbReference type="AlphaFoldDB" id="A0A850QPX5"/>
<evidence type="ECO:0000313" key="1">
    <source>
        <dbReference type="EMBL" id="NVO79383.1"/>
    </source>
</evidence>
<accession>A0A850QPX5</accession>
<name>A0A850QPX5_9BURK</name>
<dbReference type="RefSeq" id="WP_176805011.1">
    <property type="nucleotide sequence ID" value="NZ_JABXYJ010000014.1"/>
</dbReference>
<reference evidence="1 2" key="1">
    <citation type="submission" date="2020-06" db="EMBL/GenBank/DDBJ databases">
        <authorList>
            <person name="Qiu C."/>
            <person name="Liu Z."/>
        </authorList>
    </citation>
    <scope>NUCLEOTIDE SEQUENCE [LARGE SCALE GENOMIC DNA]</scope>
    <source>
        <strain evidence="1 2">EM 1</strain>
    </source>
</reference>
<evidence type="ECO:0000313" key="2">
    <source>
        <dbReference type="Proteomes" id="UP000588051"/>
    </source>
</evidence>